<evidence type="ECO:0000256" key="6">
    <source>
        <dbReference type="ARBA" id="ARBA00022839"/>
    </source>
</evidence>
<dbReference type="SUPFAM" id="SSF52980">
    <property type="entry name" value="Restriction endonuclease-like"/>
    <property type="match status" value="1"/>
</dbReference>
<dbReference type="Gene3D" id="3.90.320.10">
    <property type="match status" value="1"/>
</dbReference>
<evidence type="ECO:0000256" key="10">
    <source>
        <dbReference type="ARBA" id="ARBA00023235"/>
    </source>
</evidence>
<evidence type="ECO:0000256" key="8">
    <source>
        <dbReference type="ARBA" id="ARBA00023125"/>
    </source>
</evidence>
<dbReference type="PROSITE" id="PS51217">
    <property type="entry name" value="UVRD_HELICASE_CTER"/>
    <property type="match status" value="1"/>
</dbReference>
<keyword evidence="19" id="KW-1185">Reference proteome</keyword>
<dbReference type="GO" id="GO:0005524">
    <property type="term" value="F:ATP binding"/>
    <property type="evidence" value="ECO:0007669"/>
    <property type="project" value="UniProtKB-UniRule"/>
</dbReference>
<evidence type="ECO:0000256" key="14">
    <source>
        <dbReference type="ARBA" id="ARBA00048988"/>
    </source>
</evidence>
<evidence type="ECO:0000259" key="16">
    <source>
        <dbReference type="PROSITE" id="PS51198"/>
    </source>
</evidence>
<dbReference type="GO" id="GO:0033202">
    <property type="term" value="C:DNA helicase complex"/>
    <property type="evidence" value="ECO:0007669"/>
    <property type="project" value="TreeGrafter"/>
</dbReference>
<evidence type="ECO:0000256" key="2">
    <source>
        <dbReference type="ARBA" id="ARBA00022741"/>
    </source>
</evidence>
<dbReference type="InterPro" id="IPR011604">
    <property type="entry name" value="PDDEXK-like_dom_sf"/>
</dbReference>
<dbReference type="EMBL" id="CP017781">
    <property type="protein sequence ID" value="AOZ67964.1"/>
    <property type="molecule type" value="Genomic_DNA"/>
</dbReference>
<dbReference type="GO" id="GO:0003677">
    <property type="term" value="F:DNA binding"/>
    <property type="evidence" value="ECO:0007669"/>
    <property type="project" value="UniProtKB-KW"/>
</dbReference>
<comment type="catalytic activity">
    <reaction evidence="11">
        <text>Couples ATP hydrolysis with the unwinding of duplex DNA by translocating in the 3'-5' direction.</text>
        <dbReference type="EC" id="5.6.2.4"/>
    </reaction>
</comment>
<dbReference type="InterPro" id="IPR038726">
    <property type="entry name" value="PDDEXK_AddAB-type"/>
</dbReference>
<feature type="binding site" evidence="15">
    <location>
        <begin position="25"/>
        <end position="32"/>
    </location>
    <ligand>
        <name>ATP</name>
        <dbReference type="ChEBI" id="CHEBI:30616"/>
    </ligand>
</feature>
<dbReference type="Pfam" id="PF13361">
    <property type="entry name" value="UvrD_C"/>
    <property type="match status" value="1"/>
</dbReference>
<gene>
    <name evidence="18" type="ORF">LPB142_00375</name>
</gene>
<keyword evidence="10" id="KW-0413">Isomerase</keyword>
<dbReference type="InterPro" id="IPR014017">
    <property type="entry name" value="DNA_helicase_UvrD-like_C"/>
</dbReference>
<organism evidence="18 19">
    <name type="scientific">Rhodobacter xanthinilyticus</name>
    <dbReference type="NCBI Taxonomy" id="1850250"/>
    <lineage>
        <taxon>Bacteria</taxon>
        <taxon>Pseudomonadati</taxon>
        <taxon>Pseudomonadota</taxon>
        <taxon>Alphaproteobacteria</taxon>
        <taxon>Rhodobacterales</taxon>
        <taxon>Rhodobacter group</taxon>
        <taxon>Rhodobacter</taxon>
    </lineage>
</organism>
<dbReference type="STRING" id="1850250.LPB142_00375"/>
<keyword evidence="6" id="KW-0269">Exonuclease</keyword>
<evidence type="ECO:0000256" key="15">
    <source>
        <dbReference type="PROSITE-ProRule" id="PRU00560"/>
    </source>
</evidence>
<dbReference type="Pfam" id="PF12705">
    <property type="entry name" value="PDDEXK_1"/>
    <property type="match status" value="1"/>
</dbReference>
<reference evidence="18 19" key="1">
    <citation type="submission" date="2016-10" db="EMBL/GenBank/DDBJ databases">
        <title>Rhodobacter sp. LPB0142, isolated from sea water.</title>
        <authorList>
            <person name="Kim E."/>
            <person name="Yi H."/>
        </authorList>
    </citation>
    <scope>NUCLEOTIDE SEQUENCE [LARGE SCALE GENOMIC DNA]</scope>
    <source>
        <strain evidence="18 19">LPB0142</strain>
    </source>
</reference>
<dbReference type="PANTHER" id="PTHR11070:SF2">
    <property type="entry name" value="ATP-DEPENDENT DNA HELICASE SRS2"/>
    <property type="match status" value="1"/>
</dbReference>
<evidence type="ECO:0000256" key="4">
    <source>
        <dbReference type="ARBA" id="ARBA00022801"/>
    </source>
</evidence>
<evidence type="ECO:0000256" key="11">
    <source>
        <dbReference type="ARBA" id="ARBA00034617"/>
    </source>
</evidence>
<dbReference type="InterPro" id="IPR011335">
    <property type="entry name" value="Restrct_endonuc-II-like"/>
</dbReference>
<evidence type="ECO:0000259" key="17">
    <source>
        <dbReference type="PROSITE" id="PS51217"/>
    </source>
</evidence>
<name>A0A1D9M7X5_9RHOB</name>
<evidence type="ECO:0000256" key="13">
    <source>
        <dbReference type="ARBA" id="ARBA00034923"/>
    </source>
</evidence>
<dbReference type="Pfam" id="PF00580">
    <property type="entry name" value="UvrD-helicase"/>
    <property type="match status" value="1"/>
</dbReference>
<dbReference type="InterPro" id="IPR000212">
    <property type="entry name" value="DNA_helicase_UvrD/REP"/>
</dbReference>
<keyword evidence="1" id="KW-0540">Nuclease</keyword>
<dbReference type="GO" id="GO:0000725">
    <property type="term" value="P:recombinational repair"/>
    <property type="evidence" value="ECO:0007669"/>
    <property type="project" value="TreeGrafter"/>
</dbReference>
<evidence type="ECO:0000256" key="3">
    <source>
        <dbReference type="ARBA" id="ARBA00022763"/>
    </source>
</evidence>
<evidence type="ECO:0000256" key="9">
    <source>
        <dbReference type="ARBA" id="ARBA00023204"/>
    </source>
</evidence>
<dbReference type="EC" id="5.6.2.4" evidence="12"/>
<dbReference type="PROSITE" id="PS51198">
    <property type="entry name" value="UVRD_HELICASE_ATP_BIND"/>
    <property type="match status" value="1"/>
</dbReference>
<dbReference type="InterPro" id="IPR014151">
    <property type="entry name" value="DNA_helicase_AddA"/>
</dbReference>
<dbReference type="Gene3D" id="1.10.486.10">
    <property type="entry name" value="PCRA, domain 4"/>
    <property type="match status" value="1"/>
</dbReference>
<evidence type="ECO:0000313" key="19">
    <source>
        <dbReference type="Proteomes" id="UP000176562"/>
    </source>
</evidence>
<dbReference type="PANTHER" id="PTHR11070">
    <property type="entry name" value="UVRD / RECB / PCRA DNA HELICASE FAMILY MEMBER"/>
    <property type="match status" value="1"/>
</dbReference>
<dbReference type="GO" id="GO:0004527">
    <property type="term" value="F:exonuclease activity"/>
    <property type="evidence" value="ECO:0007669"/>
    <property type="project" value="UniProtKB-KW"/>
</dbReference>
<dbReference type="SUPFAM" id="SSF52540">
    <property type="entry name" value="P-loop containing nucleoside triphosphate hydrolases"/>
    <property type="match status" value="1"/>
</dbReference>
<keyword evidence="3" id="KW-0227">DNA damage</keyword>
<keyword evidence="8" id="KW-0238">DNA-binding</keyword>
<accession>A0A1D9M7X5</accession>
<dbReference type="InterPro" id="IPR014016">
    <property type="entry name" value="UvrD-like_ATP-bd"/>
</dbReference>
<proteinExistence type="predicted"/>
<dbReference type="GO" id="GO:0043138">
    <property type="term" value="F:3'-5' DNA helicase activity"/>
    <property type="evidence" value="ECO:0007669"/>
    <property type="project" value="UniProtKB-EC"/>
</dbReference>
<dbReference type="RefSeq" id="WP_071165205.1">
    <property type="nucleotide sequence ID" value="NZ_CP017781.1"/>
</dbReference>
<evidence type="ECO:0000256" key="7">
    <source>
        <dbReference type="ARBA" id="ARBA00022840"/>
    </source>
</evidence>
<keyword evidence="7 15" id="KW-0067">ATP-binding</keyword>
<dbReference type="NCBIfam" id="TIGR02784">
    <property type="entry name" value="addA_alphas"/>
    <property type="match status" value="1"/>
</dbReference>
<dbReference type="AlphaFoldDB" id="A0A1D9M7X5"/>
<dbReference type="InterPro" id="IPR027417">
    <property type="entry name" value="P-loop_NTPase"/>
</dbReference>
<feature type="domain" description="UvrD-like helicase ATP-binding" evidence="16">
    <location>
        <begin position="4"/>
        <end position="476"/>
    </location>
</feature>
<sequence>MSGLHEASLRQITAANPTESTWLSANAGSGKTKVLTDRVARLLLSGTEPQRILCLTYTKAAASEMQNRLLRRLGDWAMLEDRALRGELAKLGEDLTITPDLLLRARRLFAQAIETPGGLKIQTIHSFCAALLRRFPLEAGVAHGFAELDDRSAARLREDLLEEIAAGPDRAVFDRFVRLCTDTNLPAVLAAISQNRDAFPPDLDREGIFAALDLPADFSESALLAETFAPGDLRLLQDLTVPLLKAEKNDLKLGQALATITTLDMGALLRLEGVLLYGKSAANPFGPKIDAVPTKAMRAGPAASYVEALNDLIARVAEARPRRLALATAERTAALHDLARALLPKLAARKAAQGWLDFEDLIARARDLLSDPSVAQWVLFRLDGGIDHILVDEAQDTSPGQWAVIERLTDEFTSGQGARDVRRTIFVVGDRKQSIYSFQGADLARFQAMQSHFSEKFAAARRPLQTTALLHSFRSSQAILRLTDLTFAAPGLSGLGGPPEHIAFHEFLPGRVDLWEPVAQGAKPEEGPWWQPVDQPAENDARIALARAVAAEIRAMIDQGVQIPTAEGARPVHEGDFLILVQSRKELFAELIRACKAAGLEVAGVDRMQLGSELAVKDIVSLLTFLATPEDDLALAEALRSPIFGWSEDMLFRLAQPRKGYLWEALRKSEISLDSVAILQDLLDHTDFLRPFDLIERILSGHGARHRLVARLGVEVEDGIDELLSQALIYEQRETPSLTGFLGWLGADDIAVKRQLESGGRAIRVMTVHGAKGLEAPIVILPDTAKPRPPRARQILQLETMAAWATSAEEMPPPLAKAREAVVQAEQEERLRLLYVALTRAEKWLIMAAAGETGQAGDSWYSLVADGLEKAGAETISALSHAAREIGEIRRYSHGDWPPPGAAVVRQAVAATEEIPDWALRPAPRPEKRPRALSPSDLGGEKALAGEALALGDDSGKRRGTQLHLLLEHLPGLAPEQWPEQAPKILSLAGYPANSAEIETILAETGRVLASPEMAEFLAPGALAEVELTAALDELGGARIHGTIDRLVITKDRVRVLDYKSNAVVPRSAAQVPLGILRQMAAYRAALRQIYPGRAIDCLILWTRNCTLMPLTDAQLDAAIRTAT</sequence>
<keyword evidence="2 15" id="KW-0547">Nucleotide-binding</keyword>
<dbReference type="GO" id="GO:0005829">
    <property type="term" value="C:cytosol"/>
    <property type="evidence" value="ECO:0007669"/>
    <property type="project" value="TreeGrafter"/>
</dbReference>
<evidence type="ECO:0000256" key="12">
    <source>
        <dbReference type="ARBA" id="ARBA00034808"/>
    </source>
</evidence>
<keyword evidence="4 15" id="KW-0378">Hydrolase</keyword>
<dbReference type="Gene3D" id="3.40.50.300">
    <property type="entry name" value="P-loop containing nucleotide triphosphate hydrolases"/>
    <property type="match status" value="4"/>
</dbReference>
<comment type="catalytic activity">
    <reaction evidence="14">
        <text>ATP + H2O = ADP + phosphate + H(+)</text>
        <dbReference type="Rhea" id="RHEA:13065"/>
        <dbReference type="ChEBI" id="CHEBI:15377"/>
        <dbReference type="ChEBI" id="CHEBI:15378"/>
        <dbReference type="ChEBI" id="CHEBI:30616"/>
        <dbReference type="ChEBI" id="CHEBI:43474"/>
        <dbReference type="ChEBI" id="CHEBI:456216"/>
        <dbReference type="EC" id="5.6.2.4"/>
    </reaction>
</comment>
<protein>
    <recommendedName>
        <fullName evidence="12">DNA 3'-5' helicase</fullName>
        <ecNumber evidence="12">5.6.2.4</ecNumber>
    </recommendedName>
    <alternativeName>
        <fullName evidence="13">DNA 3'-5' helicase II</fullName>
    </alternativeName>
</protein>
<keyword evidence="9" id="KW-0234">DNA repair</keyword>
<evidence type="ECO:0000313" key="18">
    <source>
        <dbReference type="EMBL" id="AOZ67964.1"/>
    </source>
</evidence>
<dbReference type="Proteomes" id="UP000176562">
    <property type="component" value="Chromosome"/>
</dbReference>
<keyword evidence="5 15" id="KW-0347">Helicase</keyword>
<dbReference type="KEGG" id="rhp:LPB142_00375"/>
<evidence type="ECO:0000256" key="5">
    <source>
        <dbReference type="ARBA" id="ARBA00022806"/>
    </source>
</evidence>
<feature type="domain" description="UvrD-like helicase C-terminal" evidence="17">
    <location>
        <begin position="493"/>
        <end position="773"/>
    </location>
</feature>
<evidence type="ECO:0000256" key="1">
    <source>
        <dbReference type="ARBA" id="ARBA00022722"/>
    </source>
</evidence>